<protein>
    <recommendedName>
        <fullName evidence="1">CCHC-type domain-containing protein</fullName>
    </recommendedName>
</protein>
<keyword evidence="3" id="KW-1185">Reference proteome</keyword>
<sequence length="74" mass="8763">ELKISNQEKKYYETHPSKDFEKRMLRKCYKCHKPGHFARNFLLEEMAVDEDIEEIPNPHLEFPVTSVAEVATLL</sequence>
<accession>A0A8X6TGQ5</accession>
<dbReference type="SUPFAM" id="SSF57756">
    <property type="entry name" value="Retrovirus zinc finger-like domains"/>
    <property type="match status" value="1"/>
</dbReference>
<comment type="caution">
    <text evidence="2">The sequence shown here is derived from an EMBL/GenBank/DDBJ whole genome shotgun (WGS) entry which is preliminary data.</text>
</comment>
<name>A0A8X6TGQ5_NEPPI</name>
<feature type="non-terminal residue" evidence="2">
    <location>
        <position position="1"/>
    </location>
</feature>
<dbReference type="GO" id="GO:0003676">
    <property type="term" value="F:nucleic acid binding"/>
    <property type="evidence" value="ECO:0007669"/>
    <property type="project" value="InterPro"/>
</dbReference>
<dbReference type="Pfam" id="PF00098">
    <property type="entry name" value="zf-CCHC"/>
    <property type="match status" value="1"/>
</dbReference>
<dbReference type="EMBL" id="BMAW01104557">
    <property type="protein sequence ID" value="GFT15093.1"/>
    <property type="molecule type" value="Genomic_DNA"/>
</dbReference>
<evidence type="ECO:0000259" key="1">
    <source>
        <dbReference type="Pfam" id="PF00098"/>
    </source>
</evidence>
<dbReference type="InterPro" id="IPR001878">
    <property type="entry name" value="Znf_CCHC"/>
</dbReference>
<dbReference type="InterPro" id="IPR036875">
    <property type="entry name" value="Znf_CCHC_sf"/>
</dbReference>
<proteinExistence type="predicted"/>
<dbReference type="Proteomes" id="UP000887013">
    <property type="component" value="Unassembled WGS sequence"/>
</dbReference>
<reference evidence="2" key="1">
    <citation type="submission" date="2020-08" db="EMBL/GenBank/DDBJ databases">
        <title>Multicomponent nature underlies the extraordinary mechanical properties of spider dragline silk.</title>
        <authorList>
            <person name="Kono N."/>
            <person name="Nakamura H."/>
            <person name="Mori M."/>
            <person name="Yoshida Y."/>
            <person name="Ohtoshi R."/>
            <person name="Malay A.D."/>
            <person name="Moran D.A.P."/>
            <person name="Tomita M."/>
            <person name="Numata K."/>
            <person name="Arakawa K."/>
        </authorList>
    </citation>
    <scope>NUCLEOTIDE SEQUENCE</scope>
</reference>
<dbReference type="GO" id="GO:0008270">
    <property type="term" value="F:zinc ion binding"/>
    <property type="evidence" value="ECO:0007669"/>
    <property type="project" value="InterPro"/>
</dbReference>
<evidence type="ECO:0000313" key="2">
    <source>
        <dbReference type="EMBL" id="GFT15093.1"/>
    </source>
</evidence>
<dbReference type="AlphaFoldDB" id="A0A8X6TGQ5"/>
<feature type="domain" description="CCHC-type" evidence="1">
    <location>
        <begin position="26"/>
        <end position="40"/>
    </location>
</feature>
<evidence type="ECO:0000313" key="3">
    <source>
        <dbReference type="Proteomes" id="UP000887013"/>
    </source>
</evidence>
<organism evidence="2 3">
    <name type="scientific">Nephila pilipes</name>
    <name type="common">Giant wood spider</name>
    <name type="synonym">Nephila maculata</name>
    <dbReference type="NCBI Taxonomy" id="299642"/>
    <lineage>
        <taxon>Eukaryota</taxon>
        <taxon>Metazoa</taxon>
        <taxon>Ecdysozoa</taxon>
        <taxon>Arthropoda</taxon>
        <taxon>Chelicerata</taxon>
        <taxon>Arachnida</taxon>
        <taxon>Araneae</taxon>
        <taxon>Araneomorphae</taxon>
        <taxon>Entelegynae</taxon>
        <taxon>Araneoidea</taxon>
        <taxon>Nephilidae</taxon>
        <taxon>Nephila</taxon>
    </lineage>
</organism>
<dbReference type="Gene3D" id="4.10.60.10">
    <property type="entry name" value="Zinc finger, CCHC-type"/>
    <property type="match status" value="1"/>
</dbReference>
<gene>
    <name evidence="2" type="ORF">NPIL_428601</name>
</gene>